<feature type="compositionally biased region" description="Polar residues" evidence="1">
    <location>
        <begin position="242"/>
        <end position="261"/>
    </location>
</feature>
<comment type="caution">
    <text evidence="2">The sequence shown here is derived from an EMBL/GenBank/DDBJ whole genome shotgun (WGS) entry which is preliminary data.</text>
</comment>
<feature type="region of interest" description="Disordered" evidence="1">
    <location>
        <begin position="1149"/>
        <end position="1309"/>
    </location>
</feature>
<dbReference type="Proteomes" id="UP001220324">
    <property type="component" value="Unassembled WGS sequence"/>
</dbReference>
<sequence length="1339" mass="141763">MFGRRKRSSSHHHQPLPTPASQSAQSAASHAFLKSQPSTGSLSSAAAAAALRNRTPTPTSVENVQTKRMTQRAASTHSPRGTMSSRRSASVSGPLRRSSSSSSMTARTFREPSPHRPSTSSGPVSVQRPVEPPLPSLPAQYAQRKDATRRSSSLEPSMRSPPASPPRVSTRGVSSDRGGASSPLHNRVSSLSTVPEIDRPGSRNSVNFSYPRGTRPNSPPLTPSIPENQPISLGAVVDSDGAQETDTQQTTPEKPTGTRSKVQAADGSHASKSAGPSAGTAAAAAAQAISTQKSSPRADPSHARVEKSERDLSSIGSLDKEHPSSRTGPEKWPAVTREIEPEEHAAVEVPQRQDPGNRLAAASPSSDRVDTIVTPQSSPSAAKGLRDQEVQPHQSNSPGRSARFSKWLSVSSSGDQIHQPPARSVSPVKSALKHSRGSSLSPDRRVSLTGQPVHPPGELSDGTSVASDDGFRLNVAKKRAPKVSFDDEAEIVGVAASPPTSPEEYTPGSPPKTKSRMSWLGVGKKKQGASDFATGDDDFGGVLKPRPILPSFGSVRGNRDGGSQEPAVPEYSDNDSSSSSDDEVAAAPVSFSNDHAIGSVLPKVRSQDPRNVTSVERFSVSGDSSLSQPKAASDKKLDGVAIGGITEQPPFKHANSNMPPPSIAVEPATPPVDSERPSHQLQRLSRSSLENYHIPGGFPPSASDRNLRSTAESTKPQSVASAVPKHVDDVDTEGESGDSVYSDAEEGFDGDGFGSINAIVDSKSIPRSSAPLETVSESRDPTPKPLGRAAVIDDVSQDITEQAADDGRVTPTQDSVNREVEEYPATVPVQQEAEPPIPTMPLQPQAQGVTNGTIQSKSGQQKRPISVDVYGTSSLNDPRHSSAAPSAAAVNGKSRTLSLGPAFQRTGGPTGTGFPNSLRRTRSSGSDSSSSFKRGSQSPRNDGSRAMRRTMRAGASIRGPPSDRTDSPTDRRPMSSGSSQGPGSMRKTLRGPPGGGNERYSFFSTNKKAAPAPRARSSKPPKSMAGSRFIDSDGEDEGRQQFFSSRFADSSDEEQGPNSMRPVRGIPRRHGAHDGDSTDLDDSSEGERRQQSRPVAVAPRTNPTPPASRDRNTTPNMSGLAAVARQRGMTQQELEEFIMQPRKQGILTRLGLKKSKNPQNRIRKPDTESPSRRDTHLERSQLEREQVRGAALNGTPATVTTVTANQPQSPSSPQKLTKKDAKRNTMGGEPWSFRSDAKPQSIPEQSASAPSSPLRTQKPALEDASRNGNATINGGGARTVKAPESPQASRAGPNVNDDAASDITMSTEDNGPVARDVMIVGSGRKKRFPMLRKAFGLRA</sequence>
<feature type="compositionally biased region" description="Basic and acidic residues" evidence="1">
    <location>
        <begin position="337"/>
        <end position="346"/>
    </location>
</feature>
<feature type="region of interest" description="Disordered" evidence="1">
    <location>
        <begin position="493"/>
        <end position="788"/>
    </location>
</feature>
<feature type="compositionally biased region" description="Low complexity" evidence="1">
    <location>
        <begin position="974"/>
        <end position="986"/>
    </location>
</feature>
<feature type="compositionally biased region" description="Low complexity" evidence="1">
    <location>
        <begin position="156"/>
        <end position="171"/>
    </location>
</feature>
<feature type="compositionally biased region" description="Low complexity" evidence="1">
    <location>
        <begin position="20"/>
        <end position="29"/>
    </location>
</feature>
<feature type="compositionally biased region" description="Polar residues" evidence="1">
    <location>
        <begin position="54"/>
        <end position="87"/>
    </location>
</feature>
<feature type="compositionally biased region" description="Polar residues" evidence="1">
    <location>
        <begin position="1195"/>
        <end position="1215"/>
    </location>
</feature>
<feature type="compositionally biased region" description="Basic and acidic residues" evidence="1">
    <location>
        <begin position="1163"/>
        <end position="1187"/>
    </location>
</feature>
<feature type="compositionally biased region" description="Polar residues" evidence="1">
    <location>
        <begin position="609"/>
        <end position="630"/>
    </location>
</feature>
<proteinExistence type="predicted"/>
<feature type="compositionally biased region" description="Low complexity" evidence="1">
    <location>
        <begin position="270"/>
        <end position="295"/>
    </location>
</feature>
<gene>
    <name evidence="2" type="ORF">N7494_011425</name>
</gene>
<feature type="compositionally biased region" description="Low complexity" evidence="1">
    <location>
        <begin position="1007"/>
        <end position="1023"/>
    </location>
</feature>
<feature type="compositionally biased region" description="Basic residues" evidence="1">
    <location>
        <begin position="1"/>
        <end position="14"/>
    </location>
</feature>
<feature type="compositionally biased region" description="Polar residues" evidence="1">
    <location>
        <begin position="1242"/>
        <end position="1255"/>
    </location>
</feature>
<organism evidence="2 3">
    <name type="scientific">Penicillium frequentans</name>
    <dbReference type="NCBI Taxonomy" id="3151616"/>
    <lineage>
        <taxon>Eukaryota</taxon>
        <taxon>Fungi</taxon>
        <taxon>Dikarya</taxon>
        <taxon>Ascomycota</taxon>
        <taxon>Pezizomycotina</taxon>
        <taxon>Eurotiomycetes</taxon>
        <taxon>Eurotiomycetidae</taxon>
        <taxon>Eurotiales</taxon>
        <taxon>Aspergillaceae</taxon>
        <taxon>Penicillium</taxon>
    </lineage>
</organism>
<evidence type="ECO:0000256" key="1">
    <source>
        <dbReference type="SAM" id="MobiDB-lite"/>
    </source>
</evidence>
<dbReference type="EMBL" id="JAQIZZ010000008">
    <property type="protein sequence ID" value="KAJ5524775.1"/>
    <property type="molecule type" value="Genomic_DNA"/>
</dbReference>
<feature type="compositionally biased region" description="Low complexity" evidence="1">
    <location>
        <begin position="680"/>
        <end position="689"/>
    </location>
</feature>
<protein>
    <submittedName>
        <fullName evidence="2">Uncharacterized protein</fullName>
    </submittedName>
</protein>
<feature type="compositionally biased region" description="Polar residues" evidence="1">
    <location>
        <begin position="842"/>
        <end position="863"/>
    </location>
</feature>
<evidence type="ECO:0000313" key="2">
    <source>
        <dbReference type="EMBL" id="KAJ5524775.1"/>
    </source>
</evidence>
<feature type="compositionally biased region" description="Basic and acidic residues" evidence="1">
    <location>
        <begin position="961"/>
        <end position="973"/>
    </location>
</feature>
<feature type="region of interest" description="Disordered" evidence="1">
    <location>
        <begin position="1"/>
        <end position="467"/>
    </location>
</feature>
<keyword evidence="3" id="KW-1185">Reference proteome</keyword>
<feature type="compositionally biased region" description="Low complexity" evidence="1">
    <location>
        <begin position="88"/>
        <end position="103"/>
    </location>
</feature>
<accession>A0AAD6CLE4</accession>
<name>A0AAD6CLE4_9EURO</name>
<reference evidence="2 3" key="1">
    <citation type="journal article" date="2023" name="IMA Fungus">
        <title>Comparative genomic study of the Penicillium genus elucidates a diverse pangenome and 15 lateral gene transfer events.</title>
        <authorList>
            <person name="Petersen C."/>
            <person name="Sorensen T."/>
            <person name="Nielsen M.R."/>
            <person name="Sondergaard T.E."/>
            <person name="Sorensen J.L."/>
            <person name="Fitzpatrick D.A."/>
            <person name="Frisvad J.C."/>
            <person name="Nielsen K.L."/>
        </authorList>
    </citation>
    <scope>NUCLEOTIDE SEQUENCE [LARGE SCALE GENOMIC DNA]</scope>
    <source>
        <strain evidence="2 3">IBT 35679</strain>
    </source>
</reference>
<evidence type="ECO:0000313" key="3">
    <source>
        <dbReference type="Proteomes" id="UP001220324"/>
    </source>
</evidence>
<feature type="compositionally biased region" description="Low complexity" evidence="1">
    <location>
        <begin position="41"/>
        <end position="51"/>
    </location>
</feature>
<feature type="compositionally biased region" description="Low complexity" evidence="1">
    <location>
        <begin position="923"/>
        <end position="940"/>
    </location>
</feature>
<feature type="region of interest" description="Disordered" evidence="1">
    <location>
        <begin position="827"/>
        <end position="1130"/>
    </location>
</feature>
<feature type="compositionally biased region" description="Polar residues" evidence="1">
    <location>
        <begin position="183"/>
        <end position="193"/>
    </location>
</feature>
<feature type="compositionally biased region" description="Basic and acidic residues" evidence="1">
    <location>
        <begin position="299"/>
        <end position="324"/>
    </location>
</feature>
<feature type="compositionally biased region" description="Polar residues" evidence="1">
    <location>
        <begin position="708"/>
        <end position="720"/>
    </location>
</feature>